<organism evidence="3">
    <name type="scientific">Longilinea arvoryzae</name>
    <dbReference type="NCBI Taxonomy" id="360412"/>
    <lineage>
        <taxon>Bacteria</taxon>
        <taxon>Bacillati</taxon>
        <taxon>Chloroflexota</taxon>
        <taxon>Anaerolineae</taxon>
        <taxon>Anaerolineales</taxon>
        <taxon>Anaerolineaceae</taxon>
        <taxon>Longilinea</taxon>
    </lineage>
</organism>
<dbReference type="InterPro" id="IPR006689">
    <property type="entry name" value="Small_GTPase_ARF/SAR"/>
</dbReference>
<dbReference type="RefSeq" id="WP_075072004.1">
    <property type="nucleotide sequence ID" value="NZ_DF967972.1"/>
</dbReference>
<dbReference type="CDD" id="cd00882">
    <property type="entry name" value="Ras_like_GTPase"/>
    <property type="match status" value="1"/>
</dbReference>
<keyword evidence="1" id="KW-0547">Nucleotide-binding</keyword>
<evidence type="ECO:0000256" key="2">
    <source>
        <dbReference type="ARBA" id="ARBA00023134"/>
    </source>
</evidence>
<evidence type="ECO:0000313" key="3">
    <source>
        <dbReference type="EMBL" id="GAP12593.1"/>
    </source>
</evidence>
<dbReference type="SUPFAM" id="SSF52540">
    <property type="entry name" value="P-loop containing nucleoside triphosphate hydrolases"/>
    <property type="match status" value="1"/>
</dbReference>
<dbReference type="PANTHER" id="PTHR42708:SF1">
    <property type="entry name" value="GLIDING MOTILITY PROTEIN MGLA"/>
    <property type="match status" value="1"/>
</dbReference>
<dbReference type="Gene3D" id="3.40.50.300">
    <property type="entry name" value="P-loop containing nucleotide triphosphate hydrolases"/>
    <property type="match status" value="1"/>
</dbReference>
<dbReference type="OrthoDB" id="9779858at2"/>
<accession>A0A0S7BFQ1</accession>
<evidence type="ECO:0000313" key="4">
    <source>
        <dbReference type="Proteomes" id="UP000055060"/>
    </source>
</evidence>
<dbReference type="AlphaFoldDB" id="A0A0S7BFQ1"/>
<evidence type="ECO:0000256" key="1">
    <source>
        <dbReference type="ARBA" id="ARBA00022741"/>
    </source>
</evidence>
<dbReference type="EMBL" id="DF967972">
    <property type="protein sequence ID" value="GAP12593.1"/>
    <property type="molecule type" value="Genomic_DNA"/>
</dbReference>
<dbReference type="Pfam" id="PF00025">
    <property type="entry name" value="Arf"/>
    <property type="match status" value="1"/>
</dbReference>
<proteinExistence type="predicted"/>
<dbReference type="GO" id="GO:0005525">
    <property type="term" value="F:GTP binding"/>
    <property type="evidence" value="ECO:0007669"/>
    <property type="project" value="UniProtKB-KW"/>
</dbReference>
<reference evidence="3" key="1">
    <citation type="submission" date="2015-07" db="EMBL/GenBank/DDBJ databases">
        <title>Draft Genome Sequences of Anaerolinea thermolimosa IMO-1, Bellilinea caldifistulae GOMI-1, Leptolinea tardivitalis YMTK-2, Levilinea saccharolytica KIBI-1,Longilinea arvoryzae KOME-1, Previously Described as Members of the Anaerolineaceae (Chloroflexi).</title>
        <authorList>
            <person name="Sekiguchi Y."/>
            <person name="Ohashi A."/>
            <person name="Matsuura N."/>
            <person name="Tourlousse M.D."/>
        </authorList>
    </citation>
    <scope>NUCLEOTIDE SEQUENCE [LARGE SCALE GENOMIC DNA]</scope>
    <source>
        <strain evidence="3">KOME-1</strain>
    </source>
</reference>
<keyword evidence="2" id="KW-0342">GTP-binding</keyword>
<dbReference type="STRING" id="360412.LARV_00329"/>
<dbReference type="PANTHER" id="PTHR42708">
    <property type="entry name" value="ATP/GTP-BINDING PROTEIN-RELATED"/>
    <property type="match status" value="1"/>
</dbReference>
<protein>
    <submittedName>
        <fullName evidence="3">Predicted GTPase</fullName>
    </submittedName>
</protein>
<sequence>MIIDYKRKQLNLKIVYYGPALSGKTTNLEYIHAHTSPDRRSNLVSLKTAEDRTLFFDFLQLELGRISGLVPIIQLYTVPGQTYYQASRKVVLKGADGIVFVADSARERALDNIVSWCDLHMHMREHQLHERTPVVIQLNKQDADGALGEEEMRSLLNAKDCPVVGAVAVNGRGVLETVKLICGETIRFIQTTAREKRQ</sequence>
<keyword evidence="4" id="KW-1185">Reference proteome</keyword>
<gene>
    <name evidence="3" type="ORF">LARV_00329</name>
</gene>
<dbReference type="GO" id="GO:0003924">
    <property type="term" value="F:GTPase activity"/>
    <property type="evidence" value="ECO:0007669"/>
    <property type="project" value="InterPro"/>
</dbReference>
<dbReference type="InterPro" id="IPR052705">
    <property type="entry name" value="Gliding_Motility_GTPase"/>
</dbReference>
<dbReference type="Proteomes" id="UP000055060">
    <property type="component" value="Unassembled WGS sequence"/>
</dbReference>
<name>A0A0S7BFQ1_9CHLR</name>
<dbReference type="InterPro" id="IPR027417">
    <property type="entry name" value="P-loop_NTPase"/>
</dbReference>